<feature type="domain" description="PpiC" evidence="3">
    <location>
        <begin position="199"/>
        <end position="309"/>
    </location>
</feature>
<gene>
    <name evidence="4" type="ORF">KL86DES1_21972</name>
</gene>
<protein>
    <recommendedName>
        <fullName evidence="3">PpiC domain-containing protein</fullName>
    </recommendedName>
</protein>
<evidence type="ECO:0000256" key="1">
    <source>
        <dbReference type="ARBA" id="ARBA00022729"/>
    </source>
</evidence>
<dbReference type="RefSeq" id="WP_179981184.1">
    <property type="nucleotide sequence ID" value="NZ_LT608333.1"/>
</dbReference>
<evidence type="ECO:0000256" key="2">
    <source>
        <dbReference type="SAM" id="MobiDB-lite"/>
    </source>
</evidence>
<dbReference type="PANTHER" id="PTHR47637:SF1">
    <property type="entry name" value="CHAPERONE SURA"/>
    <property type="match status" value="1"/>
</dbReference>
<dbReference type="EMBL" id="FMJC01000002">
    <property type="protein sequence ID" value="SCM74489.1"/>
    <property type="molecule type" value="Genomic_DNA"/>
</dbReference>
<dbReference type="InterPro" id="IPR027304">
    <property type="entry name" value="Trigger_fact/SurA_dom_sf"/>
</dbReference>
<organism evidence="4">
    <name type="scientific">uncultured Desulfovibrio sp</name>
    <dbReference type="NCBI Taxonomy" id="167968"/>
    <lineage>
        <taxon>Bacteria</taxon>
        <taxon>Pseudomonadati</taxon>
        <taxon>Thermodesulfobacteriota</taxon>
        <taxon>Desulfovibrionia</taxon>
        <taxon>Desulfovibrionales</taxon>
        <taxon>Desulfovibrionaceae</taxon>
        <taxon>Desulfovibrio</taxon>
        <taxon>environmental samples</taxon>
    </lineage>
</organism>
<dbReference type="GO" id="GO:0003755">
    <property type="term" value="F:peptidyl-prolyl cis-trans isomerase activity"/>
    <property type="evidence" value="ECO:0007669"/>
    <property type="project" value="InterPro"/>
</dbReference>
<accession>A0A212LAY1</accession>
<feature type="region of interest" description="Disordered" evidence="2">
    <location>
        <begin position="350"/>
        <end position="405"/>
    </location>
</feature>
<proteinExistence type="predicted"/>
<feature type="compositionally biased region" description="Low complexity" evidence="2">
    <location>
        <begin position="356"/>
        <end position="371"/>
    </location>
</feature>
<keyword evidence="1" id="KW-0732">Signal</keyword>
<dbReference type="Pfam" id="PF13624">
    <property type="entry name" value="SurA_N_3"/>
    <property type="match status" value="1"/>
</dbReference>
<evidence type="ECO:0000313" key="4">
    <source>
        <dbReference type="EMBL" id="SCM74489.1"/>
    </source>
</evidence>
<feature type="compositionally biased region" description="Low complexity" evidence="2">
    <location>
        <begin position="378"/>
        <end position="388"/>
    </location>
</feature>
<feature type="compositionally biased region" description="Gly residues" evidence="2">
    <location>
        <begin position="389"/>
        <end position="405"/>
    </location>
</feature>
<dbReference type="InterPro" id="IPR000297">
    <property type="entry name" value="PPIase_PpiC"/>
</dbReference>
<dbReference type="Gene3D" id="1.10.4030.10">
    <property type="entry name" value="Porin chaperone SurA, peptide-binding domain"/>
    <property type="match status" value="1"/>
</dbReference>
<dbReference type="Pfam" id="PF13145">
    <property type="entry name" value="Rotamase_2"/>
    <property type="match status" value="1"/>
</dbReference>
<sequence length="405" mass="42841">MPLIFSATPGQHDRLPLPVSGCASGASSRPGHGGASAAGPGRKGVFLAARLALTACCLLLCACFEARLPEGVVATVNGEPIYLRTVQALLDSRSAALGTLQRPSLENMKRQYGDALGTLIIYTLVRQDLRDLQIPVTDAALEAAVTAIREDYGGEDGLARFLADESLDENEWRVLMRDHLAMQSFEKRILLPGIRISLSDVRSYYKEHEAEFALPEILDVCLISSVESQPVQTFCSAFTSGRPTEKEPSANLLVLCQEVSAAQLPPAWQKKAEKLAPGQCAAPVQEDGRWYGLALKERNAAHTMGMAEAYPLIENILQQQRKDAAFESWLTTALGRAKVRVNPDLMADLLTPPSARPAMGDDAPGDAAGPAVRGSVNGSGDAGSAPADGGDGLNAPEGGGGTDGP</sequence>
<evidence type="ECO:0000259" key="3">
    <source>
        <dbReference type="Pfam" id="PF13145"/>
    </source>
</evidence>
<dbReference type="PANTHER" id="PTHR47637">
    <property type="entry name" value="CHAPERONE SURA"/>
    <property type="match status" value="1"/>
</dbReference>
<dbReference type="AlphaFoldDB" id="A0A212LAY1"/>
<reference evidence="4" key="1">
    <citation type="submission" date="2016-08" db="EMBL/GenBank/DDBJ databases">
        <authorList>
            <person name="Seilhamer J.J."/>
        </authorList>
    </citation>
    <scope>NUCLEOTIDE SEQUENCE</scope>
    <source>
        <strain evidence="4">86-1</strain>
    </source>
</reference>
<dbReference type="InterPro" id="IPR050280">
    <property type="entry name" value="OMP_Chaperone_SurA"/>
</dbReference>
<dbReference type="SUPFAM" id="SSF109998">
    <property type="entry name" value="Triger factor/SurA peptide-binding domain-like"/>
    <property type="match status" value="1"/>
</dbReference>
<name>A0A212LAY1_9BACT</name>